<evidence type="ECO:0000259" key="12">
    <source>
        <dbReference type="Pfam" id="PF07715"/>
    </source>
</evidence>
<dbReference type="InterPro" id="IPR000531">
    <property type="entry name" value="Beta-barrel_TonB"/>
</dbReference>
<feature type="domain" description="TonB-dependent receptor plug" evidence="12">
    <location>
        <begin position="49"/>
        <end position="158"/>
    </location>
</feature>
<feature type="signal peptide" evidence="10">
    <location>
        <begin position="1"/>
        <end position="22"/>
    </location>
</feature>
<evidence type="ECO:0000256" key="5">
    <source>
        <dbReference type="ARBA" id="ARBA00023077"/>
    </source>
</evidence>
<dbReference type="PANTHER" id="PTHR30069">
    <property type="entry name" value="TONB-DEPENDENT OUTER MEMBRANE RECEPTOR"/>
    <property type="match status" value="1"/>
</dbReference>
<comment type="similarity">
    <text evidence="8 9">Belongs to the TonB-dependent receptor family.</text>
</comment>
<evidence type="ECO:0000256" key="10">
    <source>
        <dbReference type="SAM" id="SignalP"/>
    </source>
</evidence>
<dbReference type="InterPro" id="IPR037066">
    <property type="entry name" value="Plug_dom_sf"/>
</dbReference>
<dbReference type="PANTHER" id="PTHR30069:SF28">
    <property type="entry name" value="TONB-DEPENDENT RECEPTOR YNCD-RELATED"/>
    <property type="match status" value="1"/>
</dbReference>
<dbReference type="InterPro" id="IPR012910">
    <property type="entry name" value="Plug_dom"/>
</dbReference>
<dbReference type="Gene3D" id="2.170.130.10">
    <property type="entry name" value="TonB-dependent receptor, plug domain"/>
    <property type="match status" value="1"/>
</dbReference>
<keyword evidence="2 8" id="KW-0813">Transport</keyword>
<proteinExistence type="inferred from homology"/>
<dbReference type="GO" id="GO:0015344">
    <property type="term" value="F:siderophore uptake transmembrane transporter activity"/>
    <property type="evidence" value="ECO:0007669"/>
    <property type="project" value="TreeGrafter"/>
</dbReference>
<protein>
    <submittedName>
        <fullName evidence="13">TonB-dependent receptor</fullName>
    </submittedName>
</protein>
<feature type="chain" id="PRO_5032288095" evidence="10">
    <location>
        <begin position="23"/>
        <end position="671"/>
    </location>
</feature>
<keyword evidence="7 8" id="KW-0998">Cell outer membrane</keyword>
<dbReference type="AlphaFoldDB" id="A0A7T5UHJ8"/>
<keyword evidence="4 8" id="KW-0812">Transmembrane</keyword>
<dbReference type="PROSITE" id="PS52016">
    <property type="entry name" value="TONB_DEPENDENT_REC_3"/>
    <property type="match status" value="1"/>
</dbReference>
<sequence>MSYFMRGLLCAAVLATTSASVAAEHLTVTIPLSRGTMTVPGTAQVAQALRQIPGGADVIPGEVYKTGYALGLKDALASTPGVLAEQRYAEESRLSIRGSGLSRGFHLRGISLLQDGIPFNFADGSGDFQEADLLALQHIEIYRGGQALRYGVAGLGGAINMVTPSARTMDYQSRVRVEAGSFQTLRLHADAGQTWGVADAYVSATKTNSAGYRQQTEQDNVRFNGNIGYMFSPDVETRFYVSWNDIEQEVPGALTKAQALETPTMASVTNIANDYARDIRSLRVANRTAVSLGSDSVIEFGGYVNDKTLYHPIFQAIDQESLDLGVFTRLGTIWQAGRLKSEATFGINLGRGVNNADRYINVQGNRGSLTADARQVATNYDFYGENRLFLSEGWRLVTGLQGNIAVRDYEDHLDSANNAKKTYGGLNPKLGVVWRVNPESEIYAGISRSTETPTYSELVQGAGDGFIPVKAQRAWTAEVGTRGGAKNFAWDATLYRAWLKDEMLQYTVATGIPASTFNADGTIHQGFELGASWKPFAPLTFSMIYNLNDFYFDGDMQFGDNQIAGAPPHQFRFSLRYEGGRFHLEPKVEWVPEAGWVDFANTLKADSYAVLGLKAGWEPVKNTTLFLDARNLTDERYIPTYSTVTDARTAATNVFYPGEGRALYAGFSVKF</sequence>
<organism evidence="13 14">
    <name type="scientific">Micavibrio aeruginosavorus</name>
    <dbReference type="NCBI Taxonomy" id="349221"/>
    <lineage>
        <taxon>Bacteria</taxon>
        <taxon>Pseudomonadati</taxon>
        <taxon>Bdellovibrionota</taxon>
        <taxon>Bdellovibrionia</taxon>
        <taxon>Bdellovibrionales</taxon>
        <taxon>Pseudobdellovibrionaceae</taxon>
        <taxon>Micavibrio</taxon>
    </lineage>
</organism>
<dbReference type="SUPFAM" id="SSF56935">
    <property type="entry name" value="Porins"/>
    <property type="match status" value="1"/>
</dbReference>
<evidence type="ECO:0000256" key="9">
    <source>
        <dbReference type="RuleBase" id="RU003357"/>
    </source>
</evidence>
<keyword evidence="6 8" id="KW-0472">Membrane</keyword>
<dbReference type="GO" id="GO:0044718">
    <property type="term" value="P:siderophore transmembrane transport"/>
    <property type="evidence" value="ECO:0007669"/>
    <property type="project" value="TreeGrafter"/>
</dbReference>
<dbReference type="EMBL" id="CP066681">
    <property type="protein sequence ID" value="QQG37021.1"/>
    <property type="molecule type" value="Genomic_DNA"/>
</dbReference>
<evidence type="ECO:0000313" key="14">
    <source>
        <dbReference type="Proteomes" id="UP000595362"/>
    </source>
</evidence>
<dbReference type="InterPro" id="IPR036942">
    <property type="entry name" value="Beta-barrel_TonB_sf"/>
</dbReference>
<evidence type="ECO:0000259" key="11">
    <source>
        <dbReference type="Pfam" id="PF00593"/>
    </source>
</evidence>
<dbReference type="Proteomes" id="UP000595362">
    <property type="component" value="Chromosome"/>
</dbReference>
<evidence type="ECO:0000256" key="4">
    <source>
        <dbReference type="ARBA" id="ARBA00022692"/>
    </source>
</evidence>
<evidence type="ECO:0000256" key="6">
    <source>
        <dbReference type="ARBA" id="ARBA00023136"/>
    </source>
</evidence>
<dbReference type="Pfam" id="PF07715">
    <property type="entry name" value="Plug"/>
    <property type="match status" value="1"/>
</dbReference>
<accession>A0A7T5UHJ8</accession>
<keyword evidence="13" id="KW-0675">Receptor</keyword>
<evidence type="ECO:0000256" key="1">
    <source>
        <dbReference type="ARBA" id="ARBA00004571"/>
    </source>
</evidence>
<evidence type="ECO:0000256" key="7">
    <source>
        <dbReference type="ARBA" id="ARBA00023237"/>
    </source>
</evidence>
<feature type="domain" description="TonB-dependent receptor-like beta-barrel" evidence="11">
    <location>
        <begin position="195"/>
        <end position="632"/>
    </location>
</feature>
<dbReference type="InterPro" id="IPR039426">
    <property type="entry name" value="TonB-dep_rcpt-like"/>
</dbReference>
<evidence type="ECO:0000256" key="8">
    <source>
        <dbReference type="PROSITE-ProRule" id="PRU01360"/>
    </source>
</evidence>
<dbReference type="Gene3D" id="2.40.170.20">
    <property type="entry name" value="TonB-dependent receptor, beta-barrel domain"/>
    <property type="match status" value="1"/>
</dbReference>
<comment type="subcellular location">
    <subcellularLocation>
        <location evidence="1 8">Cell outer membrane</location>
        <topology evidence="1 8">Multi-pass membrane protein</topology>
    </subcellularLocation>
</comment>
<evidence type="ECO:0000256" key="3">
    <source>
        <dbReference type="ARBA" id="ARBA00022452"/>
    </source>
</evidence>
<gene>
    <name evidence="13" type="ORF">HYS17_04455</name>
</gene>
<dbReference type="Pfam" id="PF00593">
    <property type="entry name" value="TonB_dep_Rec_b-barrel"/>
    <property type="match status" value="1"/>
</dbReference>
<dbReference type="GO" id="GO:0009279">
    <property type="term" value="C:cell outer membrane"/>
    <property type="evidence" value="ECO:0007669"/>
    <property type="project" value="UniProtKB-SubCell"/>
</dbReference>
<reference evidence="13 14" key="1">
    <citation type="submission" date="2020-07" db="EMBL/GenBank/DDBJ databases">
        <title>Huge and variable diversity of episymbiotic CPR bacteria and DPANN archaea in groundwater ecosystems.</title>
        <authorList>
            <person name="He C.Y."/>
            <person name="Keren R."/>
            <person name="Whittaker M."/>
            <person name="Farag I.F."/>
            <person name="Doudna J."/>
            <person name="Cate J.H.D."/>
            <person name="Banfield J.F."/>
        </authorList>
    </citation>
    <scope>NUCLEOTIDE SEQUENCE [LARGE SCALE GENOMIC DNA]</scope>
    <source>
        <strain evidence="13">NC_groundwater_70_Ag_B-0.1um_54_66</strain>
    </source>
</reference>
<evidence type="ECO:0000256" key="2">
    <source>
        <dbReference type="ARBA" id="ARBA00022448"/>
    </source>
</evidence>
<keyword evidence="3 8" id="KW-1134">Transmembrane beta strand</keyword>
<name>A0A7T5UHJ8_9BACT</name>
<keyword evidence="10" id="KW-0732">Signal</keyword>
<evidence type="ECO:0000313" key="13">
    <source>
        <dbReference type="EMBL" id="QQG37021.1"/>
    </source>
</evidence>
<keyword evidence="5 9" id="KW-0798">TonB box</keyword>